<name>A0A232LWJ9_9EURO</name>
<dbReference type="AlphaFoldDB" id="A0A232LWJ9"/>
<feature type="compositionally biased region" description="Basic residues" evidence="1">
    <location>
        <begin position="1"/>
        <end position="12"/>
    </location>
</feature>
<evidence type="ECO:0000313" key="4">
    <source>
        <dbReference type="EMBL" id="OXV08496.1"/>
    </source>
</evidence>
<keyword evidence="2" id="KW-0812">Transmembrane</keyword>
<feature type="region of interest" description="Disordered" evidence="1">
    <location>
        <begin position="260"/>
        <end position="287"/>
    </location>
</feature>
<evidence type="ECO:0000256" key="1">
    <source>
        <dbReference type="SAM" id="MobiDB-lite"/>
    </source>
</evidence>
<dbReference type="OrthoDB" id="5416037at2759"/>
<keyword evidence="2" id="KW-0472">Membrane</keyword>
<feature type="transmembrane region" description="Helical" evidence="2">
    <location>
        <begin position="489"/>
        <end position="506"/>
    </location>
</feature>
<dbReference type="Pfam" id="PF20237">
    <property type="entry name" value="DUF6594"/>
    <property type="match status" value="1"/>
</dbReference>
<feature type="compositionally biased region" description="Low complexity" evidence="1">
    <location>
        <begin position="21"/>
        <end position="53"/>
    </location>
</feature>
<feature type="transmembrane region" description="Helical" evidence="2">
    <location>
        <begin position="461"/>
        <end position="482"/>
    </location>
</feature>
<evidence type="ECO:0000313" key="5">
    <source>
        <dbReference type="Proteomes" id="UP000243515"/>
    </source>
</evidence>
<keyword evidence="5" id="KW-1185">Reference proteome</keyword>
<evidence type="ECO:0000259" key="3">
    <source>
        <dbReference type="Pfam" id="PF20237"/>
    </source>
</evidence>
<feature type="compositionally biased region" description="Acidic residues" evidence="1">
    <location>
        <begin position="101"/>
        <end position="110"/>
    </location>
</feature>
<accession>A0A232LWJ9</accession>
<dbReference type="PANTHER" id="PTHR34502:SF6">
    <property type="entry name" value="DUF6594 DOMAIN-CONTAINING PROTEIN"/>
    <property type="match status" value="1"/>
</dbReference>
<dbReference type="EMBL" id="NPHW01004071">
    <property type="protein sequence ID" value="OXV08496.1"/>
    <property type="molecule type" value="Genomic_DNA"/>
</dbReference>
<feature type="compositionally biased region" description="Polar residues" evidence="1">
    <location>
        <begin position="167"/>
        <end position="180"/>
    </location>
</feature>
<feature type="region of interest" description="Disordered" evidence="1">
    <location>
        <begin position="1"/>
        <end position="192"/>
    </location>
</feature>
<reference evidence="4 5" key="1">
    <citation type="journal article" date="2015" name="Environ. Microbiol.">
        <title>Metagenome sequence of Elaphomyces granulatus from sporocarp tissue reveals Ascomycota ectomycorrhizal fingerprints of genome expansion and a Proteobacteria-rich microbiome.</title>
        <authorList>
            <person name="Quandt C.A."/>
            <person name="Kohler A."/>
            <person name="Hesse C.N."/>
            <person name="Sharpton T.J."/>
            <person name="Martin F."/>
            <person name="Spatafora J.W."/>
        </authorList>
    </citation>
    <scope>NUCLEOTIDE SEQUENCE [LARGE SCALE GENOMIC DNA]</scope>
    <source>
        <strain evidence="4 5">OSC145934</strain>
    </source>
</reference>
<comment type="caution">
    <text evidence="4">The sequence shown here is derived from an EMBL/GenBank/DDBJ whole genome shotgun (WGS) entry which is preliminary data.</text>
</comment>
<feature type="compositionally biased region" description="Polar residues" evidence="1">
    <location>
        <begin position="120"/>
        <end position="140"/>
    </location>
</feature>
<protein>
    <recommendedName>
        <fullName evidence="3">DUF6594 domain-containing protein</fullName>
    </recommendedName>
</protein>
<feature type="domain" description="DUF6594" evidence="3">
    <location>
        <begin position="292"/>
        <end position="509"/>
    </location>
</feature>
<dbReference type="InterPro" id="IPR046529">
    <property type="entry name" value="DUF6594"/>
</dbReference>
<proteinExistence type="predicted"/>
<organism evidence="4 5">
    <name type="scientific">Elaphomyces granulatus</name>
    <dbReference type="NCBI Taxonomy" id="519963"/>
    <lineage>
        <taxon>Eukaryota</taxon>
        <taxon>Fungi</taxon>
        <taxon>Dikarya</taxon>
        <taxon>Ascomycota</taxon>
        <taxon>Pezizomycotina</taxon>
        <taxon>Eurotiomycetes</taxon>
        <taxon>Eurotiomycetidae</taxon>
        <taxon>Eurotiales</taxon>
        <taxon>Elaphomycetaceae</taxon>
        <taxon>Elaphomyces</taxon>
    </lineage>
</organism>
<feature type="transmembrane region" description="Helical" evidence="2">
    <location>
        <begin position="518"/>
        <end position="537"/>
    </location>
</feature>
<keyword evidence="2" id="KW-1133">Transmembrane helix</keyword>
<sequence length="538" mass="58828">MPSRHAPRRNKHQRPDRSKLASESSSPSPSSSRSAVSSASSASTAISSVGKSSPQPRSRDQKVDQAVLPGTFDSSTSVVHESLEEAKAETTPAKRPNVFEYLEDDEDSSDTDSSNDSSNARRISSPISKPTSPVQVTSSNADHDSPSRPSGVKFEAGKPPGERTQHRASSVTSRESTDYQPATPPNTPPVAAKVHLAGSPVASPRLRLAGAYESPVPSVMGSPIIATADHRRFDYSIPESYYFPSQEKLSTRGQPLLQISPIHSTGSIPSEKRKTRKHSKSTSSLPSVPSGYEYLAMKLDSSSKEDEGALPPLYRKFETVNHRVLLHLQDEIAQLEEELHSLDEYEEKYRISVGRHEGTKPMPASRRIDARMQAISSLYYRRTDLLEKLAGKTSQYNHALCSYNKVIQMMPQASQKDITFYRAWMQQHSPVAKTVSRFLDHNQDLVSITPRPILSGNTAPIYSTISVVSVAILLPLLAFSTISEVSGRLVVVTIVGGAAACLTAHFSTGADHLIDPRDGWRCAMIYFGFMAVAAMVIR</sequence>
<gene>
    <name evidence="4" type="ORF">Egran_03741</name>
</gene>
<dbReference type="PANTHER" id="PTHR34502">
    <property type="entry name" value="DUF6594 DOMAIN-CONTAINING PROTEIN-RELATED"/>
    <property type="match status" value="1"/>
</dbReference>
<evidence type="ECO:0000256" key="2">
    <source>
        <dbReference type="SAM" id="Phobius"/>
    </source>
</evidence>
<dbReference type="Proteomes" id="UP000243515">
    <property type="component" value="Unassembled WGS sequence"/>
</dbReference>